<sequence length="33" mass="3640">MISNTFTAFTFSTAGFIGTGAITLVFFDITFHY</sequence>
<organism evidence="2">
    <name type="scientific">marine sediment metagenome</name>
    <dbReference type="NCBI Taxonomy" id="412755"/>
    <lineage>
        <taxon>unclassified sequences</taxon>
        <taxon>metagenomes</taxon>
        <taxon>ecological metagenomes</taxon>
    </lineage>
</organism>
<reference evidence="2" key="1">
    <citation type="journal article" date="2014" name="Front. Microbiol.">
        <title>High frequency of phylogenetically diverse reductive dehalogenase-homologous genes in deep subseafloor sedimentary metagenomes.</title>
        <authorList>
            <person name="Kawai M."/>
            <person name="Futagami T."/>
            <person name="Toyoda A."/>
            <person name="Takaki Y."/>
            <person name="Nishi S."/>
            <person name="Hori S."/>
            <person name="Arai W."/>
            <person name="Tsubouchi T."/>
            <person name="Morono Y."/>
            <person name="Uchiyama I."/>
            <person name="Ito T."/>
            <person name="Fujiyama A."/>
            <person name="Inagaki F."/>
            <person name="Takami H."/>
        </authorList>
    </citation>
    <scope>NUCLEOTIDE SEQUENCE</scope>
    <source>
        <strain evidence="2">Expedition CK06-06</strain>
    </source>
</reference>
<proteinExistence type="predicted"/>
<accession>X1VU91</accession>
<name>X1VU91_9ZZZZ</name>
<evidence type="ECO:0000313" key="2">
    <source>
        <dbReference type="EMBL" id="GAJ24717.1"/>
    </source>
</evidence>
<comment type="caution">
    <text evidence="2">The sequence shown here is derived from an EMBL/GenBank/DDBJ whole genome shotgun (WGS) entry which is preliminary data.</text>
</comment>
<feature type="transmembrane region" description="Helical" evidence="1">
    <location>
        <begin position="6"/>
        <end position="27"/>
    </location>
</feature>
<keyword evidence="1" id="KW-0812">Transmembrane</keyword>
<dbReference type="AlphaFoldDB" id="X1VU91"/>
<keyword evidence="1" id="KW-0472">Membrane</keyword>
<evidence type="ECO:0000256" key="1">
    <source>
        <dbReference type="SAM" id="Phobius"/>
    </source>
</evidence>
<feature type="non-terminal residue" evidence="2">
    <location>
        <position position="33"/>
    </location>
</feature>
<dbReference type="EMBL" id="BARW01038827">
    <property type="protein sequence ID" value="GAJ24717.1"/>
    <property type="molecule type" value="Genomic_DNA"/>
</dbReference>
<keyword evidence="1" id="KW-1133">Transmembrane helix</keyword>
<protein>
    <submittedName>
        <fullName evidence="2">Uncharacterized protein</fullName>
    </submittedName>
</protein>
<gene>
    <name evidence="2" type="ORF">S12H4_59424</name>
</gene>